<dbReference type="EMBL" id="JABFAC010247614">
    <property type="protein sequence ID" value="MBA0636960.1"/>
    <property type="molecule type" value="Genomic_DNA"/>
</dbReference>
<dbReference type="Proteomes" id="UP000593561">
    <property type="component" value="Unassembled WGS sequence"/>
</dbReference>
<evidence type="ECO:0000313" key="1">
    <source>
        <dbReference type="EMBL" id="MBA0636960.1"/>
    </source>
</evidence>
<reference evidence="1 2" key="1">
    <citation type="journal article" date="2019" name="Genome Biol. Evol.">
        <title>Insights into the evolution of the New World diploid cottons (Gossypium, subgenus Houzingenia) based on genome sequencing.</title>
        <authorList>
            <person name="Grover C.E."/>
            <person name="Arick M.A. 2nd"/>
            <person name="Thrash A."/>
            <person name="Conover J.L."/>
            <person name="Sanders W.S."/>
            <person name="Peterson D.G."/>
            <person name="Frelichowski J.E."/>
            <person name="Scheffler J.A."/>
            <person name="Scheffler B.E."/>
            <person name="Wendel J.F."/>
        </authorList>
    </citation>
    <scope>NUCLEOTIDE SEQUENCE [LARGE SCALE GENOMIC DNA]</scope>
    <source>
        <strain evidence="1">27</strain>
        <tissue evidence="1">Leaf</tissue>
    </source>
</reference>
<name>A0A7J8TFP3_GOSDV</name>
<keyword evidence="2" id="KW-1185">Reference proteome</keyword>
<comment type="caution">
    <text evidence="1">The sequence shown here is derived from an EMBL/GenBank/DDBJ whole genome shotgun (WGS) entry which is preliminary data.</text>
</comment>
<proteinExistence type="predicted"/>
<sequence length="145" mass="16078">MAVTFFTDVETNECLENNGGCWQDRAANLTICRQEFVNVSWLMACNLKEMDTVTVKVRIKILFARIKCLLRSPSRQAVTALAPIGFGYAFCVTTCVANGTSFRDCIQHCLPSEALVETLEETHLTSSSVFYTIGCAAMTCSRLRS</sequence>
<dbReference type="AlphaFoldDB" id="A0A7J8TFP3"/>
<gene>
    <name evidence="1" type="ORF">Godav_029139</name>
</gene>
<protein>
    <submittedName>
        <fullName evidence="1">Uncharacterized protein</fullName>
    </submittedName>
</protein>
<evidence type="ECO:0000313" key="2">
    <source>
        <dbReference type="Proteomes" id="UP000593561"/>
    </source>
</evidence>
<accession>A0A7J8TFP3</accession>
<organism evidence="1 2">
    <name type="scientific">Gossypium davidsonii</name>
    <name type="common">Davidson's cotton</name>
    <name type="synonym">Gossypium klotzschianum subsp. davidsonii</name>
    <dbReference type="NCBI Taxonomy" id="34287"/>
    <lineage>
        <taxon>Eukaryota</taxon>
        <taxon>Viridiplantae</taxon>
        <taxon>Streptophyta</taxon>
        <taxon>Embryophyta</taxon>
        <taxon>Tracheophyta</taxon>
        <taxon>Spermatophyta</taxon>
        <taxon>Magnoliopsida</taxon>
        <taxon>eudicotyledons</taxon>
        <taxon>Gunneridae</taxon>
        <taxon>Pentapetalae</taxon>
        <taxon>rosids</taxon>
        <taxon>malvids</taxon>
        <taxon>Malvales</taxon>
        <taxon>Malvaceae</taxon>
        <taxon>Malvoideae</taxon>
        <taxon>Gossypium</taxon>
    </lineage>
</organism>